<keyword evidence="6 11" id="KW-0378">Hydrolase</keyword>
<dbReference type="RefSeq" id="WP_013835781.1">
    <property type="nucleotide sequence ID" value="NC_015581.1"/>
</dbReference>
<dbReference type="PIRSF" id="PIRSF000904">
    <property type="entry name" value="FBPtase_SBPase"/>
    <property type="match status" value="1"/>
</dbReference>
<feature type="domain" description="Fructose-1-6-bisphosphatase class 1 C-terminal" evidence="14">
    <location>
        <begin position="189"/>
        <end position="321"/>
    </location>
</feature>
<dbReference type="PANTHER" id="PTHR11556:SF35">
    <property type="entry name" value="SEDOHEPTULOSE-1,7-BISPHOSPHATASE, CHLOROPLASTIC"/>
    <property type="match status" value="1"/>
</dbReference>
<evidence type="ECO:0000256" key="2">
    <source>
        <dbReference type="ARBA" id="ARBA00010941"/>
    </source>
</evidence>
<comment type="caution">
    <text evidence="11">Lacks conserved residue(s) required for the propagation of feature annotation.</text>
</comment>
<dbReference type="Gene3D" id="3.40.190.80">
    <property type="match status" value="1"/>
</dbReference>
<dbReference type="SUPFAM" id="SSF56655">
    <property type="entry name" value="Carbohydrate phosphatase"/>
    <property type="match status" value="1"/>
</dbReference>
<sequence>MIRLHEILKRDGVNSELKQVISHVMIACKEISHKLGQGDLAGILGSSVTENVQGETQKLLDVVSNDLLKKILTEDNCVKGIASEEEDYTVAGTESGRYLVLFDPLDGSSNIDVNLSVGTIFSILEAPTDSRQGDDQGIYLQNGRKQVAAGYVLYGPSALLVLTTGKGVNFFTLDRHIGEFVLTREQVKIPTDTNEFAINMSNQRFWEDGMKNYINDCLAGETGPLAKRYNMRWVASMVAEVHRILVRGGIFMYPWDNREPNKPGKLRLMYEGNPMSMIVEQAGGLSTTGREHIMDVDPKEIHQRCPVILGSKNEVEKAMGYLKD</sequence>
<gene>
    <name evidence="11" type="primary">fbp</name>
    <name evidence="15" type="ordered locus">Thicy_1238</name>
</gene>
<dbReference type="GO" id="GO:0006000">
    <property type="term" value="P:fructose metabolic process"/>
    <property type="evidence" value="ECO:0007669"/>
    <property type="project" value="TreeGrafter"/>
</dbReference>
<evidence type="ECO:0000313" key="15">
    <source>
        <dbReference type="EMBL" id="AEG32005.1"/>
    </source>
</evidence>
<dbReference type="OrthoDB" id="9806756at2"/>
<reference evidence="15 16" key="1">
    <citation type="submission" date="2011-05" db="EMBL/GenBank/DDBJ databases">
        <title>Complete sequence of Thioalkalimicrobium cyclicum ALM1.</title>
        <authorList>
            <consortium name="US DOE Joint Genome Institute"/>
            <person name="Lucas S."/>
            <person name="Han J."/>
            <person name="Lapidus A."/>
            <person name="Cheng J.-F."/>
            <person name="Goodwin L."/>
            <person name="Pitluck S."/>
            <person name="Peters L."/>
            <person name="Mikhailova N."/>
            <person name="Davenport K."/>
            <person name="Han C."/>
            <person name="Tapia R."/>
            <person name="Land M."/>
            <person name="Hauser L."/>
            <person name="Kyrpides N."/>
            <person name="Ivanova N."/>
            <person name="Pagani I."/>
            <person name="Kappler U."/>
            <person name="Woyke T."/>
        </authorList>
    </citation>
    <scope>NUCLEOTIDE SEQUENCE [LARGE SCALE GENOMIC DNA]</scope>
    <source>
        <strain evidence="16">DSM 14477 / JCM 11371 / ALM1</strain>
    </source>
</reference>
<dbReference type="PANTHER" id="PTHR11556">
    <property type="entry name" value="FRUCTOSE-1,6-BISPHOSPHATASE-RELATED"/>
    <property type="match status" value="1"/>
</dbReference>
<feature type="binding site" evidence="11">
    <location>
        <position position="103"/>
    </location>
    <ligand>
        <name>Mg(2+)</name>
        <dbReference type="ChEBI" id="CHEBI:18420"/>
        <label>2</label>
    </ligand>
</feature>
<evidence type="ECO:0000256" key="4">
    <source>
        <dbReference type="ARBA" id="ARBA00022490"/>
    </source>
</evidence>
<evidence type="ECO:0000256" key="1">
    <source>
        <dbReference type="ARBA" id="ARBA00001273"/>
    </source>
</evidence>
<comment type="subcellular location">
    <subcellularLocation>
        <location evidence="11">Cytoplasm</location>
    </subcellularLocation>
</comment>
<evidence type="ECO:0000256" key="11">
    <source>
        <dbReference type="HAMAP-Rule" id="MF_01855"/>
    </source>
</evidence>
<feature type="binding site" evidence="11">
    <location>
        <position position="199"/>
    </location>
    <ligand>
        <name>substrate</name>
    </ligand>
</feature>
<keyword evidence="8 11" id="KW-0119">Carbohydrate metabolism</keyword>
<dbReference type="GO" id="GO:0030388">
    <property type="term" value="P:fructose 1,6-bisphosphate metabolic process"/>
    <property type="evidence" value="ECO:0007669"/>
    <property type="project" value="TreeGrafter"/>
</dbReference>
<comment type="subunit">
    <text evidence="11">Homotetramer.</text>
</comment>
<organism evidence="15 16">
    <name type="scientific">Thiomicrospira cyclica (strain DSM 14477 / JCM 11371 / ALM1)</name>
    <name type="common">Thioalkalimicrobium cyclicum</name>
    <dbReference type="NCBI Taxonomy" id="717773"/>
    <lineage>
        <taxon>Bacteria</taxon>
        <taxon>Pseudomonadati</taxon>
        <taxon>Pseudomonadota</taxon>
        <taxon>Gammaproteobacteria</taxon>
        <taxon>Thiotrichales</taxon>
        <taxon>Piscirickettsiaceae</taxon>
        <taxon>Thiomicrospira</taxon>
    </lineage>
</organism>
<dbReference type="GO" id="GO:0006094">
    <property type="term" value="P:gluconeogenesis"/>
    <property type="evidence" value="ECO:0007669"/>
    <property type="project" value="UniProtKB-UniRule"/>
</dbReference>
<dbReference type="Gene3D" id="3.30.540.10">
    <property type="entry name" value="Fructose-1,6-Bisphosphatase, subunit A, domain 1"/>
    <property type="match status" value="1"/>
</dbReference>
<dbReference type="PRINTS" id="PR00115">
    <property type="entry name" value="F16BPHPHTASE"/>
</dbReference>
<keyword evidence="5 11" id="KW-0479">Metal-binding</keyword>
<feature type="binding site" evidence="11">
    <location>
        <position position="84"/>
    </location>
    <ligand>
        <name>Mg(2+)</name>
        <dbReference type="ChEBI" id="CHEBI:18420"/>
        <label>1</label>
    </ligand>
</feature>
<dbReference type="eggNOG" id="COG0158">
    <property type="taxonomic scope" value="Bacteria"/>
</dbReference>
<comment type="similarity">
    <text evidence="2 11 12">Belongs to the FBPase class 1 family.</text>
</comment>
<feature type="domain" description="Fructose-1-6-bisphosphatase class I N-terminal" evidence="13">
    <location>
        <begin position="13"/>
        <end position="185"/>
    </location>
</feature>
<evidence type="ECO:0000259" key="13">
    <source>
        <dbReference type="Pfam" id="PF00316"/>
    </source>
</evidence>
<comment type="pathway">
    <text evidence="11">Carbohydrate biosynthesis; gluconeogenesis.</text>
</comment>
<dbReference type="HAMAP" id="MF_01855">
    <property type="entry name" value="FBPase_class1"/>
    <property type="match status" value="1"/>
</dbReference>
<comment type="catalytic activity">
    <reaction evidence="1 11">
        <text>beta-D-fructose 1,6-bisphosphate + H2O = beta-D-fructose 6-phosphate + phosphate</text>
        <dbReference type="Rhea" id="RHEA:11064"/>
        <dbReference type="ChEBI" id="CHEBI:15377"/>
        <dbReference type="ChEBI" id="CHEBI:32966"/>
        <dbReference type="ChEBI" id="CHEBI:43474"/>
        <dbReference type="ChEBI" id="CHEBI:57634"/>
        <dbReference type="EC" id="3.1.3.11"/>
    </reaction>
</comment>
<evidence type="ECO:0000313" key="16">
    <source>
        <dbReference type="Proteomes" id="UP000009232"/>
    </source>
</evidence>
<evidence type="ECO:0000256" key="3">
    <source>
        <dbReference type="ARBA" id="ARBA00013093"/>
    </source>
</evidence>
<name>F6D978_THICA</name>
<dbReference type="AlphaFoldDB" id="F6D978"/>
<dbReference type="Pfam" id="PF18913">
    <property type="entry name" value="FBPase_C"/>
    <property type="match status" value="1"/>
</dbReference>
<dbReference type="PIRSF" id="PIRSF500210">
    <property type="entry name" value="FBPtase"/>
    <property type="match status" value="1"/>
</dbReference>
<dbReference type="InterPro" id="IPR044015">
    <property type="entry name" value="FBPase_C_dom"/>
</dbReference>
<dbReference type="GO" id="GO:0006002">
    <property type="term" value="P:fructose 6-phosphate metabolic process"/>
    <property type="evidence" value="ECO:0007669"/>
    <property type="project" value="TreeGrafter"/>
</dbReference>
<keyword evidence="7 11" id="KW-0460">Magnesium</keyword>
<keyword evidence="16" id="KW-1185">Reference proteome</keyword>
<feature type="binding site" evidence="11">
    <location>
        <position position="105"/>
    </location>
    <ligand>
        <name>Mg(2+)</name>
        <dbReference type="ChEBI" id="CHEBI:18420"/>
        <label>1</label>
    </ligand>
</feature>
<dbReference type="NCBIfam" id="NF006779">
    <property type="entry name" value="PRK09293.1-3"/>
    <property type="match status" value="1"/>
</dbReference>
<evidence type="ECO:0000256" key="12">
    <source>
        <dbReference type="RuleBase" id="RU000508"/>
    </source>
</evidence>
<dbReference type="NCBIfam" id="NF006780">
    <property type="entry name" value="PRK09293.1-4"/>
    <property type="match status" value="1"/>
</dbReference>
<dbReference type="InterPro" id="IPR033391">
    <property type="entry name" value="FBPase_N"/>
</dbReference>
<evidence type="ECO:0000256" key="5">
    <source>
        <dbReference type="ARBA" id="ARBA00022723"/>
    </source>
</evidence>
<comment type="cofactor">
    <cofactor evidence="11">
        <name>Mg(2+)</name>
        <dbReference type="ChEBI" id="CHEBI:18420"/>
    </cofactor>
    <text evidence="11">Binds 2 magnesium ions per subunit.</text>
</comment>
<dbReference type="GO" id="GO:0000287">
    <property type="term" value="F:magnesium ion binding"/>
    <property type="evidence" value="ECO:0007669"/>
    <property type="project" value="UniProtKB-UniRule"/>
</dbReference>
<dbReference type="FunFam" id="3.30.540.10:FF:000002">
    <property type="entry name" value="Fructose-1,6-bisphosphatase class 1"/>
    <property type="match status" value="1"/>
</dbReference>
<feature type="binding site" evidence="11">
    <location>
        <position position="106"/>
    </location>
    <ligand>
        <name>Mg(2+)</name>
        <dbReference type="ChEBI" id="CHEBI:18420"/>
        <label>2</label>
    </ligand>
</feature>
<dbReference type="Proteomes" id="UP000009232">
    <property type="component" value="Chromosome"/>
</dbReference>
<evidence type="ECO:0000256" key="8">
    <source>
        <dbReference type="ARBA" id="ARBA00023277"/>
    </source>
</evidence>
<evidence type="ECO:0000256" key="10">
    <source>
        <dbReference type="ARBA" id="ARBA00081210"/>
    </source>
</evidence>
<protein>
    <recommendedName>
        <fullName evidence="9 11">Fructose-1,6-bisphosphatase class 1</fullName>
        <shortName evidence="11">FBPase class 1</shortName>
        <ecNumber evidence="3 11">3.1.3.11</ecNumber>
    </recommendedName>
    <alternativeName>
        <fullName evidence="10 11">D-fructose-1,6-bisphosphate 1-phosphohydrolase class 1</fullName>
    </alternativeName>
</protein>
<dbReference type="Pfam" id="PF00316">
    <property type="entry name" value="FBPase"/>
    <property type="match status" value="1"/>
</dbReference>
<feature type="binding site" evidence="11">
    <location>
        <position position="103"/>
    </location>
    <ligand>
        <name>Mg(2+)</name>
        <dbReference type="ChEBI" id="CHEBI:18420"/>
        <label>1</label>
    </ligand>
</feature>
<feature type="binding site" evidence="11">
    <location>
        <position position="265"/>
    </location>
    <ligand>
        <name>substrate</name>
    </ligand>
</feature>
<evidence type="ECO:0000256" key="9">
    <source>
        <dbReference type="ARBA" id="ARBA00072069"/>
    </source>
</evidence>
<dbReference type="KEGG" id="tcy:Thicy_1238"/>
<dbReference type="GO" id="GO:0005986">
    <property type="term" value="P:sucrose biosynthetic process"/>
    <property type="evidence" value="ECO:0007669"/>
    <property type="project" value="TreeGrafter"/>
</dbReference>
<evidence type="ECO:0000256" key="7">
    <source>
        <dbReference type="ARBA" id="ARBA00022842"/>
    </source>
</evidence>
<accession>F6D978</accession>
<proteinExistence type="inferred from homology"/>
<dbReference type="InterPro" id="IPR028343">
    <property type="entry name" value="FBPtase"/>
</dbReference>
<feature type="binding site" evidence="11">
    <location>
        <begin position="106"/>
        <end position="109"/>
    </location>
    <ligand>
        <name>substrate</name>
    </ligand>
</feature>
<dbReference type="InterPro" id="IPR000146">
    <property type="entry name" value="FBPase_class-1"/>
</dbReference>
<evidence type="ECO:0000256" key="6">
    <source>
        <dbReference type="ARBA" id="ARBA00022801"/>
    </source>
</evidence>
<feature type="binding site" evidence="11">
    <location>
        <position position="271"/>
    </location>
    <ligand>
        <name>Mg(2+)</name>
        <dbReference type="ChEBI" id="CHEBI:18420"/>
        <label>2</label>
    </ligand>
</feature>
<dbReference type="FunFam" id="3.40.190.80:FF:000011">
    <property type="entry name" value="Fructose-1,6-bisphosphatase class 1"/>
    <property type="match status" value="1"/>
</dbReference>
<dbReference type="HOGENOM" id="CLU_039977_0_0_6"/>
<dbReference type="GO" id="GO:0042132">
    <property type="term" value="F:fructose 1,6-bisphosphate 1-phosphatase activity"/>
    <property type="evidence" value="ECO:0007669"/>
    <property type="project" value="UniProtKB-UniRule"/>
</dbReference>
<dbReference type="CDD" id="cd00354">
    <property type="entry name" value="FBPase"/>
    <property type="match status" value="1"/>
</dbReference>
<keyword evidence="4 11" id="KW-0963">Cytoplasm</keyword>
<dbReference type="EMBL" id="CP002776">
    <property type="protein sequence ID" value="AEG32005.1"/>
    <property type="molecule type" value="Genomic_DNA"/>
</dbReference>
<dbReference type="UniPathway" id="UPA00138"/>
<dbReference type="GO" id="GO:0005829">
    <property type="term" value="C:cytosol"/>
    <property type="evidence" value="ECO:0007669"/>
    <property type="project" value="TreeGrafter"/>
</dbReference>
<dbReference type="STRING" id="717773.Thicy_1238"/>
<evidence type="ECO:0000259" key="14">
    <source>
        <dbReference type="Pfam" id="PF18913"/>
    </source>
</evidence>
<dbReference type="EC" id="3.1.3.11" evidence="3 11"/>